<keyword evidence="1" id="KW-0479">Metal-binding</keyword>
<accession>A0ABQ8J713</accession>
<dbReference type="EMBL" id="NJHN03000064">
    <property type="protein sequence ID" value="KAH9418325.1"/>
    <property type="molecule type" value="Genomic_DNA"/>
</dbReference>
<dbReference type="InterPro" id="IPR013083">
    <property type="entry name" value="Znf_RING/FYVE/PHD"/>
</dbReference>
<dbReference type="Proteomes" id="UP000887458">
    <property type="component" value="Unassembled WGS sequence"/>
</dbReference>
<dbReference type="InterPro" id="IPR001841">
    <property type="entry name" value="Znf_RING"/>
</dbReference>
<proteinExistence type="predicted"/>
<evidence type="ECO:0000256" key="2">
    <source>
        <dbReference type="ARBA" id="ARBA00022771"/>
    </source>
</evidence>
<evidence type="ECO:0000256" key="3">
    <source>
        <dbReference type="ARBA" id="ARBA00022833"/>
    </source>
</evidence>
<keyword evidence="2 4" id="KW-0863">Zinc-finger</keyword>
<comment type="caution">
    <text evidence="7">The sequence shown here is derived from an EMBL/GenBank/DDBJ whole genome shotgun (WGS) entry which is preliminary data.</text>
</comment>
<reference evidence="7 8" key="2">
    <citation type="journal article" date="2022" name="Mol. Biol. Evol.">
        <title>Comparative Genomics Reveals Insights into the Divergent Evolution of Astigmatic Mites and Household Pest Adaptations.</title>
        <authorList>
            <person name="Xiong Q."/>
            <person name="Wan A.T."/>
            <person name="Liu X."/>
            <person name="Fung C.S."/>
            <person name="Xiao X."/>
            <person name="Malainual N."/>
            <person name="Hou J."/>
            <person name="Wang L."/>
            <person name="Wang M."/>
            <person name="Yang K.Y."/>
            <person name="Cui Y."/>
            <person name="Leung E.L."/>
            <person name="Nong W."/>
            <person name="Shin S.K."/>
            <person name="Au S.W."/>
            <person name="Jeong K.Y."/>
            <person name="Chew F.T."/>
            <person name="Hui J.H."/>
            <person name="Leung T.F."/>
            <person name="Tungtrongchitr A."/>
            <person name="Zhong N."/>
            <person name="Liu Z."/>
            <person name="Tsui S.K."/>
        </authorList>
    </citation>
    <scope>NUCLEOTIDE SEQUENCE [LARGE SCALE GENOMIC DNA]</scope>
    <source>
        <strain evidence="7">Derp</strain>
    </source>
</reference>
<feature type="region of interest" description="Disordered" evidence="5">
    <location>
        <begin position="42"/>
        <end position="61"/>
    </location>
</feature>
<dbReference type="SMART" id="SM00184">
    <property type="entry name" value="RING"/>
    <property type="match status" value="1"/>
</dbReference>
<evidence type="ECO:0000256" key="4">
    <source>
        <dbReference type="PROSITE-ProRule" id="PRU00175"/>
    </source>
</evidence>
<dbReference type="Gene3D" id="3.30.40.10">
    <property type="entry name" value="Zinc/RING finger domain, C3HC4 (zinc finger)"/>
    <property type="match status" value="1"/>
</dbReference>
<name>A0ABQ8J713_DERPT</name>
<keyword evidence="3" id="KW-0862">Zinc</keyword>
<organism evidence="7 8">
    <name type="scientific">Dermatophagoides pteronyssinus</name>
    <name type="common">European house dust mite</name>
    <dbReference type="NCBI Taxonomy" id="6956"/>
    <lineage>
        <taxon>Eukaryota</taxon>
        <taxon>Metazoa</taxon>
        <taxon>Ecdysozoa</taxon>
        <taxon>Arthropoda</taxon>
        <taxon>Chelicerata</taxon>
        <taxon>Arachnida</taxon>
        <taxon>Acari</taxon>
        <taxon>Acariformes</taxon>
        <taxon>Sarcoptiformes</taxon>
        <taxon>Astigmata</taxon>
        <taxon>Psoroptidia</taxon>
        <taxon>Analgoidea</taxon>
        <taxon>Pyroglyphidae</taxon>
        <taxon>Dermatophagoidinae</taxon>
        <taxon>Dermatophagoides</taxon>
    </lineage>
</organism>
<dbReference type="Pfam" id="PF13639">
    <property type="entry name" value="zf-RING_2"/>
    <property type="match status" value="1"/>
</dbReference>
<protein>
    <recommendedName>
        <fullName evidence="6">RING-type domain-containing protein</fullName>
    </recommendedName>
</protein>
<reference evidence="7 8" key="1">
    <citation type="journal article" date="2018" name="J. Allergy Clin. Immunol.">
        <title>High-quality assembly of Dermatophagoides pteronyssinus genome and transcriptome reveals a wide range of novel allergens.</title>
        <authorList>
            <person name="Liu X.Y."/>
            <person name="Yang K.Y."/>
            <person name="Wang M.Q."/>
            <person name="Kwok J.S."/>
            <person name="Zeng X."/>
            <person name="Yang Z."/>
            <person name="Xiao X.J."/>
            <person name="Lau C.P."/>
            <person name="Li Y."/>
            <person name="Huang Z.M."/>
            <person name="Ba J.G."/>
            <person name="Yim A.K."/>
            <person name="Ouyang C.Y."/>
            <person name="Ngai S.M."/>
            <person name="Chan T.F."/>
            <person name="Leung E.L."/>
            <person name="Liu L."/>
            <person name="Liu Z.G."/>
            <person name="Tsui S.K."/>
        </authorList>
    </citation>
    <scope>NUCLEOTIDE SEQUENCE [LARGE SCALE GENOMIC DNA]</scope>
    <source>
        <strain evidence="7">Derp</strain>
    </source>
</reference>
<dbReference type="PROSITE" id="PS50089">
    <property type="entry name" value="ZF_RING_2"/>
    <property type="match status" value="1"/>
</dbReference>
<feature type="compositionally biased region" description="Low complexity" evidence="5">
    <location>
        <begin position="49"/>
        <end position="61"/>
    </location>
</feature>
<evidence type="ECO:0000313" key="8">
    <source>
        <dbReference type="Proteomes" id="UP000887458"/>
    </source>
</evidence>
<feature type="domain" description="RING-type" evidence="6">
    <location>
        <begin position="71"/>
        <end position="110"/>
    </location>
</feature>
<dbReference type="PANTHER" id="PTHR15710:SF217">
    <property type="entry name" value="E3 UBIQUITIN-PROTEIN LIGASE RDUF2"/>
    <property type="match status" value="1"/>
</dbReference>
<evidence type="ECO:0000256" key="5">
    <source>
        <dbReference type="SAM" id="MobiDB-lite"/>
    </source>
</evidence>
<keyword evidence="8" id="KW-1185">Reference proteome</keyword>
<evidence type="ECO:0000259" key="6">
    <source>
        <dbReference type="PROSITE" id="PS50089"/>
    </source>
</evidence>
<gene>
    <name evidence="7" type="ORF">DERP_010192</name>
</gene>
<sequence>MSNQNQRNNKGSSSSLLFVLGAAIGAAGAFLIPKLFSENNEESSHRYSNRGNCSTSSSSTGSIPIKPAEMCVICQDKMEPPMEQLPCGHIFHQNCIIQSLKSNNFCPICRIFLSQSQMKVYLDRINE</sequence>
<dbReference type="PANTHER" id="PTHR15710">
    <property type="entry name" value="E3 UBIQUITIN-PROTEIN LIGASE PRAJA"/>
    <property type="match status" value="1"/>
</dbReference>
<evidence type="ECO:0000313" key="7">
    <source>
        <dbReference type="EMBL" id="KAH9418325.1"/>
    </source>
</evidence>
<dbReference type="SUPFAM" id="SSF57850">
    <property type="entry name" value="RING/U-box"/>
    <property type="match status" value="1"/>
</dbReference>
<evidence type="ECO:0000256" key="1">
    <source>
        <dbReference type="ARBA" id="ARBA00022723"/>
    </source>
</evidence>